<organism evidence="4 5">
    <name type="scientific">Candidatus Uhrbacteria bacterium CG10_big_fil_rev_8_21_14_0_10_48_11</name>
    <dbReference type="NCBI Taxonomy" id="1975037"/>
    <lineage>
        <taxon>Bacteria</taxon>
        <taxon>Candidatus Uhriibacteriota</taxon>
    </lineage>
</organism>
<keyword evidence="1" id="KW-0820">tRNA-binding</keyword>
<dbReference type="PANTHER" id="PTHR17224">
    <property type="entry name" value="PEPTIDYL-TRNA HYDROLASE"/>
    <property type="match status" value="1"/>
</dbReference>
<keyword evidence="3" id="KW-0694">RNA-binding</keyword>
<dbReference type="Proteomes" id="UP000231152">
    <property type="component" value="Unassembled WGS sequence"/>
</dbReference>
<dbReference type="InterPro" id="IPR036416">
    <property type="entry name" value="Pept_tRNA_hydro_sf"/>
</dbReference>
<evidence type="ECO:0000256" key="3">
    <source>
        <dbReference type="ARBA" id="ARBA00022884"/>
    </source>
</evidence>
<dbReference type="GO" id="GO:0000049">
    <property type="term" value="F:tRNA binding"/>
    <property type="evidence" value="ECO:0007669"/>
    <property type="project" value="UniProtKB-KW"/>
</dbReference>
<protein>
    <submittedName>
        <fullName evidence="4">Aminoacyl-tRNA hydrolase</fullName>
    </submittedName>
</protein>
<gene>
    <name evidence="4" type="ORF">COV04_00860</name>
</gene>
<dbReference type="SUPFAM" id="SSF53178">
    <property type="entry name" value="Peptidyl-tRNA hydrolase-like"/>
    <property type="match status" value="1"/>
</dbReference>
<evidence type="ECO:0000313" key="5">
    <source>
        <dbReference type="Proteomes" id="UP000231152"/>
    </source>
</evidence>
<dbReference type="Pfam" id="PF01195">
    <property type="entry name" value="Pept_tRNA_hydro"/>
    <property type="match status" value="1"/>
</dbReference>
<name>A0A2M8LF39_9BACT</name>
<sequence>MTSPLLIVGLGNPSPKYDGTRHNVGRQAVMALVKETSSLWGRLTGSTPKAIRIPGFAGKAYRLSLQTKEDAVAVPDLGSYMNTSGPATEKVRSYLKIPATNVVLVHDDTDLPLSELRVSRGSSSAGHNGVQSVIDTLGTKDFTRIRIGIETRENKQQPPTEAFVLQKFSNEEVKKIDGVFSDFTKKISELVVEIKN</sequence>
<dbReference type="Gene3D" id="3.40.50.1470">
    <property type="entry name" value="Peptidyl-tRNA hydrolase"/>
    <property type="match status" value="1"/>
</dbReference>
<dbReference type="GO" id="GO:0004045">
    <property type="term" value="F:peptidyl-tRNA hydrolase activity"/>
    <property type="evidence" value="ECO:0007669"/>
    <property type="project" value="InterPro"/>
</dbReference>
<evidence type="ECO:0000256" key="1">
    <source>
        <dbReference type="ARBA" id="ARBA00022555"/>
    </source>
</evidence>
<dbReference type="NCBIfam" id="TIGR00447">
    <property type="entry name" value="pth"/>
    <property type="match status" value="1"/>
</dbReference>
<accession>A0A2M8LF39</accession>
<comment type="caution">
    <text evidence="4">The sequence shown here is derived from an EMBL/GenBank/DDBJ whole genome shotgun (WGS) entry which is preliminary data.</text>
</comment>
<evidence type="ECO:0000313" key="4">
    <source>
        <dbReference type="EMBL" id="PJE76067.1"/>
    </source>
</evidence>
<dbReference type="EMBL" id="PFET01000005">
    <property type="protein sequence ID" value="PJE76067.1"/>
    <property type="molecule type" value="Genomic_DNA"/>
</dbReference>
<dbReference type="CDD" id="cd00462">
    <property type="entry name" value="PTH"/>
    <property type="match status" value="1"/>
</dbReference>
<dbReference type="PANTHER" id="PTHR17224:SF1">
    <property type="entry name" value="PEPTIDYL-TRNA HYDROLASE"/>
    <property type="match status" value="1"/>
</dbReference>
<keyword evidence="2 4" id="KW-0378">Hydrolase</keyword>
<reference evidence="4 5" key="1">
    <citation type="submission" date="2017-09" db="EMBL/GenBank/DDBJ databases">
        <title>Depth-based differentiation of microbial function through sediment-hosted aquifers and enrichment of novel symbionts in the deep terrestrial subsurface.</title>
        <authorList>
            <person name="Probst A.J."/>
            <person name="Ladd B."/>
            <person name="Jarett J.K."/>
            <person name="Geller-Mcgrath D.E."/>
            <person name="Sieber C.M."/>
            <person name="Emerson J.B."/>
            <person name="Anantharaman K."/>
            <person name="Thomas B.C."/>
            <person name="Malmstrom R."/>
            <person name="Stieglmeier M."/>
            <person name="Klingl A."/>
            <person name="Woyke T."/>
            <person name="Ryan C.M."/>
            <person name="Banfield J.F."/>
        </authorList>
    </citation>
    <scope>NUCLEOTIDE SEQUENCE [LARGE SCALE GENOMIC DNA]</scope>
    <source>
        <strain evidence="4">CG10_big_fil_rev_8_21_14_0_10_48_11</strain>
    </source>
</reference>
<dbReference type="InterPro" id="IPR001328">
    <property type="entry name" value="Pept_tRNA_hydro"/>
</dbReference>
<dbReference type="AlphaFoldDB" id="A0A2M8LF39"/>
<evidence type="ECO:0000256" key="2">
    <source>
        <dbReference type="ARBA" id="ARBA00022801"/>
    </source>
</evidence>
<proteinExistence type="predicted"/>